<evidence type="ECO:0000256" key="4">
    <source>
        <dbReference type="ARBA" id="ARBA00023136"/>
    </source>
</evidence>
<sequence length="483" mass="50799">MTLAGSLYAYSLYAASFTSNLKYTNVQTSIIAVIGDGGIYGVGPLTGALADRLGPRPMSAIAAGFLALGYTLLSIGYDQGKSKVAQGQEPTHYMVMAFAFFLAGVGSSCGYMAAFTALAKNFTRARGVAIGIPVSFFGLSAAILTLIARTFFMVSPAPGTEGSETPPGLELDTGRFLLFLAVAGGLANLVSAFGLRLVKPTADDQPVVHNSQQGQEQEHTESSPLLPGSQEEQQHQRRRPQPRPAISGMRFFKDRDVQMFSVVMLCIVGSGLMIINSIASMITTVAAGEQDGHFVPALFSSLLAFGGKKQKSLASIRAMHVAVISIASYTGRVVASLGTDLAIAHHGSHRVDVLPIAAITMALAQLVGMVAPLDWLIVCSMLAGLAYGMFFGTAGTIVAELWGQETCGQNWGWLSWSAALGGLVFNVLFGTVMDAQEPSDPNGPDGVCRGHHCFRLALLVSCAACLGAACLGLVIAVRQRKRV</sequence>
<feature type="transmembrane region" description="Helical" evidence="6">
    <location>
        <begin position="174"/>
        <end position="195"/>
    </location>
</feature>
<keyword evidence="4 6" id="KW-0472">Membrane</keyword>
<dbReference type="Pfam" id="PF06813">
    <property type="entry name" value="Nodulin-like"/>
    <property type="match status" value="1"/>
</dbReference>
<evidence type="ECO:0000256" key="1">
    <source>
        <dbReference type="ARBA" id="ARBA00004141"/>
    </source>
</evidence>
<dbReference type="GO" id="GO:0016020">
    <property type="term" value="C:membrane"/>
    <property type="evidence" value="ECO:0007669"/>
    <property type="project" value="UniProtKB-SubCell"/>
</dbReference>
<feature type="transmembrane region" description="Helical" evidence="6">
    <location>
        <begin position="411"/>
        <end position="433"/>
    </location>
</feature>
<keyword evidence="2 6" id="KW-0812">Transmembrane</keyword>
<evidence type="ECO:0000256" key="6">
    <source>
        <dbReference type="SAM" id="Phobius"/>
    </source>
</evidence>
<evidence type="ECO:0000313" key="9">
    <source>
        <dbReference type="Proteomes" id="UP000807716"/>
    </source>
</evidence>
<dbReference type="PANTHER" id="PTHR21576:SF158">
    <property type="entry name" value="RIBOSOMAL RNA-PROCESSING PROTEIN 12-LIKE CONSERVED DOMAIN-CONTAINING PROTEIN"/>
    <property type="match status" value="1"/>
</dbReference>
<dbReference type="OrthoDB" id="410267at2759"/>
<dbReference type="EMBL" id="JAAAJB010000024">
    <property type="protein sequence ID" value="KAG0269476.1"/>
    <property type="molecule type" value="Genomic_DNA"/>
</dbReference>
<feature type="transmembrane region" description="Helical" evidence="6">
    <location>
        <begin position="130"/>
        <end position="154"/>
    </location>
</feature>
<reference evidence="8" key="1">
    <citation type="journal article" date="2020" name="Fungal Divers.">
        <title>Resolving the Mortierellaceae phylogeny through synthesis of multi-gene phylogenetics and phylogenomics.</title>
        <authorList>
            <person name="Vandepol N."/>
            <person name="Liber J."/>
            <person name="Desiro A."/>
            <person name="Na H."/>
            <person name="Kennedy M."/>
            <person name="Barry K."/>
            <person name="Grigoriev I.V."/>
            <person name="Miller A.N."/>
            <person name="O'Donnell K."/>
            <person name="Stajich J.E."/>
            <person name="Bonito G."/>
        </authorList>
    </citation>
    <scope>NUCLEOTIDE SEQUENCE</scope>
    <source>
        <strain evidence="8">BC1065</strain>
    </source>
</reference>
<keyword evidence="9" id="KW-1185">Reference proteome</keyword>
<accession>A0A9P6UBM2</accession>
<feature type="transmembrane region" description="Helical" evidence="6">
    <location>
        <begin position="97"/>
        <end position="118"/>
    </location>
</feature>
<evidence type="ECO:0000256" key="5">
    <source>
        <dbReference type="SAM" id="MobiDB-lite"/>
    </source>
</evidence>
<evidence type="ECO:0000256" key="2">
    <source>
        <dbReference type="ARBA" id="ARBA00022692"/>
    </source>
</evidence>
<dbReference type="InterPro" id="IPR010658">
    <property type="entry name" value="Nodulin-like"/>
</dbReference>
<comment type="caution">
    <text evidence="8">The sequence shown here is derived from an EMBL/GenBank/DDBJ whole genome shotgun (WGS) entry which is preliminary data.</text>
</comment>
<keyword evidence="3 6" id="KW-1133">Transmembrane helix</keyword>
<dbReference type="SUPFAM" id="SSF103473">
    <property type="entry name" value="MFS general substrate transporter"/>
    <property type="match status" value="1"/>
</dbReference>
<name>A0A9P6UBM2_9FUNG</name>
<feature type="transmembrane region" description="Helical" evidence="6">
    <location>
        <begin position="351"/>
        <end position="369"/>
    </location>
</feature>
<feature type="transmembrane region" description="Helical" evidence="6">
    <location>
        <begin position="453"/>
        <end position="477"/>
    </location>
</feature>
<proteinExistence type="predicted"/>
<dbReference type="AlphaFoldDB" id="A0A9P6UBM2"/>
<gene>
    <name evidence="8" type="ORF">DFQ27_003388</name>
</gene>
<dbReference type="InterPro" id="IPR036259">
    <property type="entry name" value="MFS_trans_sf"/>
</dbReference>
<feature type="transmembrane region" description="Helical" evidence="6">
    <location>
        <begin position="57"/>
        <end position="77"/>
    </location>
</feature>
<feature type="transmembrane region" description="Helical" evidence="6">
    <location>
        <begin position="30"/>
        <end position="50"/>
    </location>
</feature>
<protein>
    <recommendedName>
        <fullName evidence="7">Nodulin-like domain-containing protein</fullName>
    </recommendedName>
</protein>
<dbReference type="Gene3D" id="1.20.1250.20">
    <property type="entry name" value="MFS general substrate transporter like domains"/>
    <property type="match status" value="2"/>
</dbReference>
<feature type="region of interest" description="Disordered" evidence="5">
    <location>
        <begin position="205"/>
        <end position="247"/>
    </location>
</feature>
<dbReference type="PANTHER" id="PTHR21576">
    <property type="entry name" value="UNCHARACTERIZED NODULIN-LIKE PROTEIN"/>
    <property type="match status" value="1"/>
</dbReference>
<feature type="transmembrane region" description="Helical" evidence="6">
    <location>
        <begin position="375"/>
        <end position="399"/>
    </location>
</feature>
<evidence type="ECO:0000259" key="7">
    <source>
        <dbReference type="Pfam" id="PF06813"/>
    </source>
</evidence>
<evidence type="ECO:0000256" key="3">
    <source>
        <dbReference type="ARBA" id="ARBA00022989"/>
    </source>
</evidence>
<evidence type="ECO:0000313" key="8">
    <source>
        <dbReference type="EMBL" id="KAG0269476.1"/>
    </source>
</evidence>
<organism evidence="8 9">
    <name type="scientific">Actinomortierella ambigua</name>
    <dbReference type="NCBI Taxonomy" id="1343610"/>
    <lineage>
        <taxon>Eukaryota</taxon>
        <taxon>Fungi</taxon>
        <taxon>Fungi incertae sedis</taxon>
        <taxon>Mucoromycota</taxon>
        <taxon>Mortierellomycotina</taxon>
        <taxon>Mortierellomycetes</taxon>
        <taxon>Mortierellales</taxon>
        <taxon>Mortierellaceae</taxon>
        <taxon>Actinomortierella</taxon>
    </lineage>
</organism>
<feature type="transmembrane region" description="Helical" evidence="6">
    <location>
        <begin position="259"/>
        <end position="282"/>
    </location>
</feature>
<feature type="transmembrane region" description="Helical" evidence="6">
    <location>
        <begin position="318"/>
        <end position="339"/>
    </location>
</feature>
<dbReference type="Proteomes" id="UP000807716">
    <property type="component" value="Unassembled WGS sequence"/>
</dbReference>
<feature type="domain" description="Nodulin-like" evidence="7">
    <location>
        <begin position="1"/>
        <end position="153"/>
    </location>
</feature>
<comment type="subcellular location">
    <subcellularLocation>
        <location evidence="1">Membrane</location>
        <topology evidence="1">Multi-pass membrane protein</topology>
    </subcellularLocation>
</comment>